<sequence length="231" mass="25312">MIMNKALYLLVIGLLCFSATNAQEFSFGIKGGPSYVMGGQITGRVGGGTDFGGTVEADSKFKYHGGGFFEVRFNKFMIRPELIYSAMETEFGFPRRPSTYAVEKISVPLLFGYNVWGPLDIYAGPAYQKILDASLEGNEPDQPVIVQNSPLAAQAGIKAAFGRFELDLRYDRTLASKEPYIINIVNGGQDGYGINTADFDDSRLNQLLLSISFKIFDSAANPGRRKGGCYF</sequence>
<organism evidence="3 4">
    <name type="scientific">Christiangramia gaetbulicola</name>
    <dbReference type="NCBI Taxonomy" id="703340"/>
    <lineage>
        <taxon>Bacteria</taxon>
        <taxon>Pseudomonadati</taxon>
        <taxon>Bacteroidota</taxon>
        <taxon>Flavobacteriia</taxon>
        <taxon>Flavobacteriales</taxon>
        <taxon>Flavobacteriaceae</taxon>
        <taxon>Christiangramia</taxon>
    </lineage>
</organism>
<dbReference type="Pfam" id="PF13568">
    <property type="entry name" value="OMP_b-brl_2"/>
    <property type="match status" value="1"/>
</dbReference>
<feature type="domain" description="Outer membrane protein beta-barrel" evidence="2">
    <location>
        <begin position="21"/>
        <end position="173"/>
    </location>
</feature>
<reference evidence="3 4" key="1">
    <citation type="submission" date="2018-04" db="EMBL/GenBank/DDBJ databases">
        <title>Genomic Encyclopedia of Archaeal and Bacterial Type Strains, Phase II (KMG-II): from individual species to whole genera.</title>
        <authorList>
            <person name="Goeker M."/>
        </authorList>
    </citation>
    <scope>NUCLEOTIDE SEQUENCE [LARGE SCALE GENOMIC DNA]</scope>
    <source>
        <strain evidence="3 4">DSM 23082</strain>
    </source>
</reference>
<keyword evidence="1" id="KW-0732">Signal</keyword>
<accession>A0A2T6AEA6</accession>
<dbReference type="EMBL" id="QBKQ01000003">
    <property type="protein sequence ID" value="PTX42147.1"/>
    <property type="molecule type" value="Genomic_DNA"/>
</dbReference>
<name>A0A2T6AEA6_9FLAO</name>
<feature type="chain" id="PRO_5015530619" evidence="1">
    <location>
        <begin position="23"/>
        <end position="231"/>
    </location>
</feature>
<dbReference type="AlphaFoldDB" id="A0A2T6AEA6"/>
<gene>
    <name evidence="3" type="ORF">C8P64_2564</name>
</gene>
<keyword evidence="4" id="KW-1185">Reference proteome</keyword>
<protein>
    <submittedName>
        <fullName evidence="3">Outer membrane protein with beta-barrel domain</fullName>
    </submittedName>
</protein>
<comment type="caution">
    <text evidence="3">The sequence shown here is derived from an EMBL/GenBank/DDBJ whole genome shotgun (WGS) entry which is preliminary data.</text>
</comment>
<proteinExistence type="predicted"/>
<evidence type="ECO:0000256" key="1">
    <source>
        <dbReference type="SAM" id="SignalP"/>
    </source>
</evidence>
<evidence type="ECO:0000313" key="3">
    <source>
        <dbReference type="EMBL" id="PTX42147.1"/>
    </source>
</evidence>
<feature type="signal peptide" evidence="1">
    <location>
        <begin position="1"/>
        <end position="22"/>
    </location>
</feature>
<evidence type="ECO:0000259" key="2">
    <source>
        <dbReference type="Pfam" id="PF13568"/>
    </source>
</evidence>
<dbReference type="Proteomes" id="UP000244174">
    <property type="component" value="Unassembled WGS sequence"/>
</dbReference>
<evidence type="ECO:0000313" key="4">
    <source>
        <dbReference type="Proteomes" id="UP000244174"/>
    </source>
</evidence>
<dbReference type="OrthoDB" id="1421140at2"/>
<dbReference type="InterPro" id="IPR025665">
    <property type="entry name" value="Beta-barrel_OMP_2"/>
</dbReference>